<proteinExistence type="predicted"/>
<dbReference type="EMBL" id="UINC01141400">
    <property type="protein sequence ID" value="SVD29108.1"/>
    <property type="molecule type" value="Genomic_DNA"/>
</dbReference>
<gene>
    <name evidence="1" type="ORF">METZ01_LOCUS381962</name>
</gene>
<dbReference type="Gene3D" id="3.30.65.10">
    <property type="entry name" value="Bacterial Topoisomerase I, domain 1"/>
    <property type="match status" value="1"/>
</dbReference>
<organism evidence="1">
    <name type="scientific">marine metagenome</name>
    <dbReference type="NCBI Taxonomy" id="408172"/>
    <lineage>
        <taxon>unclassified sequences</taxon>
        <taxon>metagenomes</taxon>
        <taxon>ecological metagenomes</taxon>
    </lineage>
</organism>
<name>A0A382U602_9ZZZZ</name>
<evidence type="ECO:0008006" key="2">
    <source>
        <dbReference type="Google" id="ProtNLM"/>
    </source>
</evidence>
<feature type="non-terminal residue" evidence="1">
    <location>
        <position position="28"/>
    </location>
</feature>
<reference evidence="1" key="1">
    <citation type="submission" date="2018-05" db="EMBL/GenBank/DDBJ databases">
        <authorList>
            <person name="Lanie J.A."/>
            <person name="Ng W.-L."/>
            <person name="Kazmierczak K.M."/>
            <person name="Andrzejewski T.M."/>
            <person name="Davidsen T.M."/>
            <person name="Wayne K.J."/>
            <person name="Tettelin H."/>
            <person name="Glass J.I."/>
            <person name="Rusch D."/>
            <person name="Podicherti R."/>
            <person name="Tsui H.-C.T."/>
            <person name="Winkler M.E."/>
        </authorList>
    </citation>
    <scope>NUCLEOTIDE SEQUENCE</scope>
</reference>
<protein>
    <recommendedName>
        <fullName evidence="2">DNA topoisomerase type IA zn finger domain-containing protein</fullName>
    </recommendedName>
</protein>
<dbReference type="AlphaFoldDB" id="A0A382U602"/>
<sequence>MELRTAKRGWNAGGQFWGCPEFPDCKGI</sequence>
<accession>A0A382U602</accession>
<evidence type="ECO:0000313" key="1">
    <source>
        <dbReference type="EMBL" id="SVD29108.1"/>
    </source>
</evidence>